<dbReference type="Pfam" id="PF13671">
    <property type="entry name" value="AAA_33"/>
    <property type="match status" value="1"/>
</dbReference>
<organism evidence="1">
    <name type="scientific">Roseihalotalea indica</name>
    <dbReference type="NCBI Taxonomy" id="2867963"/>
    <lineage>
        <taxon>Bacteria</taxon>
        <taxon>Pseudomonadati</taxon>
        <taxon>Bacteroidota</taxon>
        <taxon>Cytophagia</taxon>
        <taxon>Cytophagales</taxon>
        <taxon>Catalimonadaceae</taxon>
        <taxon>Roseihalotalea</taxon>
    </lineage>
</organism>
<keyword evidence="1" id="KW-0547">Nucleotide-binding</keyword>
<accession>A0AA49JIZ0</accession>
<sequence length="163" mass="19019">MLIVVLGLTGTGKTYFAKRLAKALNWPHNNTDSVRERLGLLENYSEEAKQQVYEALFSWTVDTLSEQTNVVIDATFSEQHYRDQLVRQVQNTGNPIYFIEMTAEEKTVRERVSQDREDSEADWEVYQKMKKTYDPVRDPFLTFNSTHQSVEEMIKQTRSSLSI</sequence>
<protein>
    <submittedName>
        <fullName evidence="1">ATP-binding protein</fullName>
    </submittedName>
</protein>
<dbReference type="SUPFAM" id="SSF52540">
    <property type="entry name" value="P-loop containing nucleoside triphosphate hydrolases"/>
    <property type="match status" value="1"/>
</dbReference>
<dbReference type="Gene3D" id="3.40.50.300">
    <property type="entry name" value="P-loop containing nucleotide triphosphate hydrolases"/>
    <property type="match status" value="1"/>
</dbReference>
<dbReference type="PANTHER" id="PTHR37807">
    <property type="entry name" value="OS07G0160300 PROTEIN"/>
    <property type="match status" value="1"/>
</dbReference>
<dbReference type="EMBL" id="CP120682">
    <property type="protein sequence ID" value="WKN37572.1"/>
    <property type="molecule type" value="Genomic_DNA"/>
</dbReference>
<dbReference type="InterPro" id="IPR027417">
    <property type="entry name" value="P-loop_NTPase"/>
</dbReference>
<proteinExistence type="predicted"/>
<name>A0AA49JIZ0_9BACT</name>
<reference evidence="1" key="1">
    <citation type="journal article" date="2023" name="Comput. Struct. Biotechnol. J.">
        <title>Discovery of a novel marine Bacteroidetes with a rich repertoire of carbohydrate-active enzymes.</title>
        <authorList>
            <person name="Chen B."/>
            <person name="Liu G."/>
            <person name="Chen Q."/>
            <person name="Wang H."/>
            <person name="Liu L."/>
            <person name="Tang K."/>
        </authorList>
    </citation>
    <scope>NUCLEOTIDE SEQUENCE</scope>
    <source>
        <strain evidence="1">TK19036</strain>
    </source>
</reference>
<dbReference type="AlphaFoldDB" id="A0AA49JIZ0"/>
<dbReference type="PANTHER" id="PTHR37807:SF3">
    <property type="entry name" value="OS07G0160300 PROTEIN"/>
    <property type="match status" value="1"/>
</dbReference>
<keyword evidence="1" id="KW-0067">ATP-binding</keyword>
<dbReference type="GO" id="GO:0005524">
    <property type="term" value="F:ATP binding"/>
    <property type="evidence" value="ECO:0007669"/>
    <property type="project" value="UniProtKB-KW"/>
</dbReference>
<reference evidence="1" key="2">
    <citation type="journal article" date="2024" name="Antonie Van Leeuwenhoek">
        <title>Roseihalotalea indica gen. nov., sp. nov., a halophilic Bacteroidetes from mesopelagic Southwest Indian Ocean with higher carbohydrate metabolic potential.</title>
        <authorList>
            <person name="Chen B."/>
            <person name="Zhang M."/>
            <person name="Lin D."/>
            <person name="Ye J."/>
            <person name="Tang K."/>
        </authorList>
    </citation>
    <scope>NUCLEOTIDE SEQUENCE</scope>
    <source>
        <strain evidence="1">TK19036</strain>
    </source>
</reference>
<evidence type="ECO:0000313" key="1">
    <source>
        <dbReference type="EMBL" id="WKN37572.1"/>
    </source>
</evidence>
<gene>
    <name evidence="1" type="ORF">K4G66_02460</name>
</gene>